<keyword evidence="3" id="KW-0805">Transcription regulation</keyword>
<dbReference type="InterPro" id="IPR039420">
    <property type="entry name" value="WalR-like"/>
</dbReference>
<dbReference type="PROSITE" id="PS50110">
    <property type="entry name" value="RESPONSE_REGULATORY"/>
    <property type="match status" value="1"/>
</dbReference>
<dbReference type="Gene3D" id="6.10.250.690">
    <property type="match status" value="1"/>
</dbReference>
<evidence type="ECO:0000259" key="8">
    <source>
        <dbReference type="PROSITE" id="PS50110"/>
    </source>
</evidence>
<dbReference type="GO" id="GO:0000156">
    <property type="term" value="F:phosphorelay response regulator activity"/>
    <property type="evidence" value="ECO:0007669"/>
    <property type="project" value="TreeGrafter"/>
</dbReference>
<dbReference type="SMART" id="SM00862">
    <property type="entry name" value="Trans_reg_C"/>
    <property type="match status" value="1"/>
</dbReference>
<dbReference type="GO" id="GO:0005829">
    <property type="term" value="C:cytosol"/>
    <property type="evidence" value="ECO:0007669"/>
    <property type="project" value="TreeGrafter"/>
</dbReference>
<feature type="DNA-binding region" description="OmpR/PhoB-type" evidence="7">
    <location>
        <begin position="144"/>
        <end position="242"/>
    </location>
</feature>
<dbReference type="GO" id="GO:0032993">
    <property type="term" value="C:protein-DNA complex"/>
    <property type="evidence" value="ECO:0007669"/>
    <property type="project" value="TreeGrafter"/>
</dbReference>
<dbReference type="InterPro" id="IPR001789">
    <property type="entry name" value="Sig_transdc_resp-reg_receiver"/>
</dbReference>
<dbReference type="InterPro" id="IPR011006">
    <property type="entry name" value="CheY-like_superfamily"/>
</dbReference>
<evidence type="ECO:0000256" key="6">
    <source>
        <dbReference type="PROSITE-ProRule" id="PRU00169"/>
    </source>
</evidence>
<reference evidence="11" key="1">
    <citation type="submission" date="2015-11" db="EMBL/GenBank/DDBJ databases">
        <authorList>
            <person name="Blom J."/>
        </authorList>
    </citation>
    <scope>NUCLEOTIDE SEQUENCE [LARGE SCALE GENOMIC DNA]</scope>
    <source>
        <plasmid evidence="11">pEM01</plasmid>
    </source>
</reference>
<dbReference type="FunFam" id="3.40.50.2300:FF:000001">
    <property type="entry name" value="DNA-binding response regulator PhoB"/>
    <property type="match status" value="1"/>
</dbReference>
<evidence type="ECO:0000256" key="2">
    <source>
        <dbReference type="ARBA" id="ARBA00023012"/>
    </source>
</evidence>
<evidence type="ECO:0000256" key="5">
    <source>
        <dbReference type="ARBA" id="ARBA00023163"/>
    </source>
</evidence>
<dbReference type="KEGG" id="ege:EM595_p0255"/>
<protein>
    <submittedName>
        <fullName evidence="10">Putative transcriptional regulatory protein YedW</fullName>
    </submittedName>
</protein>
<dbReference type="PATRIC" id="fig|1619313.3.peg.3866"/>
<dbReference type="InterPro" id="IPR006291">
    <property type="entry name" value="CusR-like"/>
</dbReference>
<evidence type="ECO:0000256" key="4">
    <source>
        <dbReference type="ARBA" id="ARBA00023125"/>
    </source>
</evidence>
<sequence length="248" mass="27864">MTVLSSGVETLGRTRLSWQTAPMKLLLIEDNLKASAWVRKGLEEAGYIVDFAADGRDGLHLALSHPYSLIILDIMLPGMDGWQVLRTLRTASNVPVICLTARDSVDDRVKGLELGANDYLVKPFSFAELLARVRNQLRQQQPHSSVLRVADLVMDSTRFQVTRDGIPLTLTRKEFMLLWLLASRHGEILPRTLLASEIWGVNFDSETNIVDVAIRRLRRKVDDPFTHKLITTVRGMGYCLSEKAPDNA</sequence>
<dbReference type="Pfam" id="PF00486">
    <property type="entry name" value="Trans_reg_C"/>
    <property type="match status" value="1"/>
</dbReference>
<dbReference type="Pfam" id="PF00072">
    <property type="entry name" value="Response_reg"/>
    <property type="match status" value="1"/>
</dbReference>
<dbReference type="NCBIfam" id="TIGR01387">
    <property type="entry name" value="cztR_silR_copR"/>
    <property type="match status" value="1"/>
</dbReference>
<dbReference type="EMBL" id="LN907828">
    <property type="protein sequence ID" value="CUU25953.1"/>
    <property type="molecule type" value="Genomic_DNA"/>
</dbReference>
<dbReference type="AlphaFoldDB" id="A0A0U5GSV1"/>
<keyword evidence="11" id="KW-1185">Reference proteome</keyword>
<dbReference type="PANTHER" id="PTHR48111">
    <property type="entry name" value="REGULATOR OF RPOS"/>
    <property type="match status" value="1"/>
</dbReference>
<dbReference type="GO" id="GO:0000976">
    <property type="term" value="F:transcription cis-regulatory region binding"/>
    <property type="evidence" value="ECO:0007669"/>
    <property type="project" value="TreeGrafter"/>
</dbReference>
<keyword evidence="4 7" id="KW-0238">DNA-binding</keyword>
<dbReference type="Gene3D" id="1.10.10.10">
    <property type="entry name" value="Winged helix-like DNA-binding domain superfamily/Winged helix DNA-binding domain"/>
    <property type="match status" value="1"/>
</dbReference>
<evidence type="ECO:0000256" key="1">
    <source>
        <dbReference type="ARBA" id="ARBA00022553"/>
    </source>
</evidence>
<evidence type="ECO:0000259" key="9">
    <source>
        <dbReference type="PROSITE" id="PS51755"/>
    </source>
</evidence>
<accession>A0A0U5GSV1</accession>
<gene>
    <name evidence="10" type="primary">yedW</name>
    <name evidence="10" type="ORF">EM595_p0255</name>
</gene>
<evidence type="ECO:0000313" key="10">
    <source>
        <dbReference type="EMBL" id="CUU25953.1"/>
    </source>
</evidence>
<evidence type="ECO:0000256" key="7">
    <source>
        <dbReference type="PROSITE-ProRule" id="PRU01091"/>
    </source>
</evidence>
<feature type="modified residue" description="4-aspartylphosphate" evidence="6">
    <location>
        <position position="73"/>
    </location>
</feature>
<dbReference type="CDD" id="cd00383">
    <property type="entry name" value="trans_reg_C"/>
    <property type="match status" value="1"/>
</dbReference>
<geneLocation type="plasmid" evidence="11">
    <name>pEM01</name>
</geneLocation>
<dbReference type="CDD" id="cd19935">
    <property type="entry name" value="REC_OmpR_CusR-like"/>
    <property type="match status" value="1"/>
</dbReference>
<dbReference type="InterPro" id="IPR036388">
    <property type="entry name" value="WH-like_DNA-bd_sf"/>
</dbReference>
<dbReference type="FunFam" id="1.10.10.10:FF:000005">
    <property type="entry name" value="Two-component system response regulator"/>
    <property type="match status" value="1"/>
</dbReference>
<keyword evidence="2" id="KW-0902">Two-component regulatory system</keyword>
<dbReference type="Gene3D" id="3.40.50.2300">
    <property type="match status" value="1"/>
</dbReference>
<organism evidence="10 11">
    <name type="scientific">Duffyella gerundensis</name>
    <dbReference type="NCBI Taxonomy" id="1619313"/>
    <lineage>
        <taxon>Bacteria</taxon>
        <taxon>Pseudomonadati</taxon>
        <taxon>Pseudomonadota</taxon>
        <taxon>Gammaproteobacteria</taxon>
        <taxon>Enterobacterales</taxon>
        <taxon>Erwiniaceae</taxon>
        <taxon>Duffyella</taxon>
    </lineage>
</organism>
<dbReference type="SMART" id="SM00448">
    <property type="entry name" value="REC"/>
    <property type="match status" value="1"/>
</dbReference>
<keyword evidence="1 6" id="KW-0597">Phosphoprotein</keyword>
<dbReference type="GO" id="GO:0006355">
    <property type="term" value="P:regulation of DNA-templated transcription"/>
    <property type="evidence" value="ECO:0007669"/>
    <property type="project" value="InterPro"/>
</dbReference>
<dbReference type="NCBIfam" id="NF008567">
    <property type="entry name" value="PRK11517.1"/>
    <property type="match status" value="1"/>
</dbReference>
<evidence type="ECO:0000256" key="3">
    <source>
        <dbReference type="ARBA" id="ARBA00023015"/>
    </source>
</evidence>
<feature type="domain" description="Response regulatory" evidence="8">
    <location>
        <begin position="24"/>
        <end position="137"/>
    </location>
</feature>
<name>A0A0U5GSV1_9GAMM</name>
<feature type="domain" description="OmpR/PhoB-type" evidence="9">
    <location>
        <begin position="144"/>
        <end position="242"/>
    </location>
</feature>
<proteinExistence type="predicted"/>
<keyword evidence="5" id="KW-0804">Transcription</keyword>
<dbReference type="InterPro" id="IPR001867">
    <property type="entry name" value="OmpR/PhoB-type_DNA-bd"/>
</dbReference>
<dbReference type="SUPFAM" id="SSF46894">
    <property type="entry name" value="C-terminal effector domain of the bipartite response regulators"/>
    <property type="match status" value="1"/>
</dbReference>
<dbReference type="SUPFAM" id="SSF52172">
    <property type="entry name" value="CheY-like"/>
    <property type="match status" value="1"/>
</dbReference>
<dbReference type="PANTHER" id="PTHR48111:SF41">
    <property type="entry name" value="TRANSCRIPTIONAL REGULATORY PROTEIN CUSR-RELATED"/>
    <property type="match status" value="1"/>
</dbReference>
<dbReference type="InterPro" id="IPR016032">
    <property type="entry name" value="Sig_transdc_resp-reg_C-effctor"/>
</dbReference>
<dbReference type="Proteomes" id="UP000059419">
    <property type="component" value="Plasmid pEM01"/>
</dbReference>
<evidence type="ECO:0000313" key="11">
    <source>
        <dbReference type="Proteomes" id="UP000059419"/>
    </source>
</evidence>
<dbReference type="PROSITE" id="PS51755">
    <property type="entry name" value="OMPR_PHOB"/>
    <property type="match status" value="1"/>
</dbReference>